<dbReference type="NCBIfam" id="TIGR01275">
    <property type="entry name" value="ACC_deam_rel"/>
    <property type="match status" value="1"/>
</dbReference>
<reference evidence="13" key="1">
    <citation type="journal article" date="2019" name="Toxins">
        <title>Detection of Abrin-Like and Prepropulchellin-Like Toxin Genes and Transcripts Using Whole Genome Sequencing and Full-Length Transcript Sequencing of Abrus precatorius.</title>
        <authorList>
            <person name="Hovde B.T."/>
            <person name="Daligault H.E."/>
            <person name="Hanschen E.R."/>
            <person name="Kunde Y.A."/>
            <person name="Johnson M.B."/>
            <person name="Starkenburg S.R."/>
            <person name="Johnson S.L."/>
        </authorList>
    </citation>
    <scope>NUCLEOTIDE SEQUENCE [LARGE SCALE GENOMIC DNA]</scope>
</reference>
<dbReference type="InterPro" id="IPR036052">
    <property type="entry name" value="TrpB-like_PALP_sf"/>
</dbReference>
<keyword evidence="4 11" id="KW-0663">Pyridoxal phosphate</keyword>
<dbReference type="FunFam" id="3.40.50.1100:FF:000037">
    <property type="entry name" value="Bifunctional D-cysteine desulfhydrase/1-aminocyclopropane-1-carboxylate deaminase, mitochondrial"/>
    <property type="match status" value="1"/>
</dbReference>
<feature type="domain" description="Tryptophan synthase beta chain-like PALP" evidence="12">
    <location>
        <begin position="62"/>
        <end position="369"/>
    </location>
</feature>
<dbReference type="SUPFAM" id="SSF53686">
    <property type="entry name" value="Tryptophan synthase beta subunit-like PLP-dependent enzymes"/>
    <property type="match status" value="1"/>
</dbReference>
<dbReference type="FunFam" id="3.40.50.1100:FF:000042">
    <property type="entry name" value="Bifunctional D-cysteine desulfhydrase/1-aminocyclopropane-1-carboxylate deaminase mitochondrial"/>
    <property type="match status" value="1"/>
</dbReference>
<dbReference type="Gene3D" id="3.40.50.1100">
    <property type="match status" value="2"/>
</dbReference>
<reference evidence="14" key="2">
    <citation type="submission" date="2025-08" db="UniProtKB">
        <authorList>
            <consortium name="RefSeq"/>
        </authorList>
    </citation>
    <scope>IDENTIFICATION</scope>
    <source>
        <tissue evidence="14">Young leaves</tissue>
    </source>
</reference>
<dbReference type="PANTHER" id="PTHR43780">
    <property type="entry name" value="1-AMINOCYCLOPROPANE-1-CARBOXYLATE DEAMINASE-RELATED"/>
    <property type="match status" value="1"/>
</dbReference>
<keyword evidence="13" id="KW-1185">Reference proteome</keyword>
<comment type="catalytic activity">
    <reaction evidence="8">
        <text>D-cysteine + H2O = hydrogen sulfide + pyruvate + NH4(+) + H(+)</text>
        <dbReference type="Rhea" id="RHEA:11268"/>
        <dbReference type="ChEBI" id="CHEBI:15361"/>
        <dbReference type="ChEBI" id="CHEBI:15377"/>
        <dbReference type="ChEBI" id="CHEBI:15378"/>
        <dbReference type="ChEBI" id="CHEBI:28938"/>
        <dbReference type="ChEBI" id="CHEBI:29919"/>
        <dbReference type="ChEBI" id="CHEBI:35236"/>
        <dbReference type="EC" id="4.4.1.15"/>
    </reaction>
</comment>
<evidence type="ECO:0000313" key="14">
    <source>
        <dbReference type="RefSeq" id="XP_027341878.1"/>
    </source>
</evidence>
<dbReference type="InterPro" id="IPR001926">
    <property type="entry name" value="TrpB-like_PALP"/>
</dbReference>
<evidence type="ECO:0000256" key="1">
    <source>
        <dbReference type="ARBA" id="ARBA00001933"/>
    </source>
</evidence>
<sequence length="407" mass="44573">MKAWPRVSISLTKYSESYRIRKAFLNMASSSPLGFEFLTKRPYTPPSWASHLHPLPSQVFSLAHVPTPIHKWNIPNLPSNTELWIKRDDVTGMQLGGNKVRKLEFLLGDAVAEGADCVITIGGIQSNHCRATAVAARYLNLDSFLILRTSKHLIDEDPGLVGNLLVERLVGARVQLVSKEEYSKIGSVTLTNVLKEKLIKEGRRPYVIPVGGSNSLGTWGYIEAAREIEQQIQRGAGNVKFDDIVVACGSGGTIAGLSLGSSLSTLKAKVHAFSVCDDPDYFHNFVQGLLDGLKAGVNSRDIVHIQNAKGLGYAMSTSEELTFVKEVAEATGVVLDPVYSGKAAYAMLKDMSENPKKWEGRKILFIHTGGLLGMYDKVDQLAPLVGNWQHLDINESVPRQDGIGKMF</sequence>
<dbReference type="AlphaFoldDB" id="A0A8B8KF92"/>
<keyword evidence="5" id="KW-0809">Transit peptide</keyword>
<evidence type="ECO:0000256" key="6">
    <source>
        <dbReference type="ARBA" id="ARBA00023128"/>
    </source>
</evidence>
<feature type="modified residue" description="N6-(pyridoxal phosphate)lysine" evidence="11">
    <location>
        <position position="99"/>
    </location>
</feature>
<keyword evidence="7" id="KW-0456">Lyase</keyword>
<dbReference type="EC" id="4.4.1.15" evidence="9"/>
<evidence type="ECO:0000256" key="11">
    <source>
        <dbReference type="PIRSR" id="PIRSR006278-2"/>
    </source>
</evidence>
<dbReference type="OrthoDB" id="10266364at2759"/>
<dbReference type="PANTHER" id="PTHR43780:SF2">
    <property type="entry name" value="1-AMINOCYCLOPROPANE-1-CARBOXYLATE DEAMINASE-RELATED"/>
    <property type="match status" value="1"/>
</dbReference>
<evidence type="ECO:0000256" key="4">
    <source>
        <dbReference type="ARBA" id="ARBA00022898"/>
    </source>
</evidence>
<comment type="similarity">
    <text evidence="3">Belongs to the ACC deaminase/D-cysteine desulfhydrase family.</text>
</comment>
<evidence type="ECO:0000259" key="12">
    <source>
        <dbReference type="Pfam" id="PF00291"/>
    </source>
</evidence>
<gene>
    <name evidence="14" type="primary">LOC113854827</name>
</gene>
<evidence type="ECO:0000256" key="5">
    <source>
        <dbReference type="ARBA" id="ARBA00022946"/>
    </source>
</evidence>
<evidence type="ECO:0000256" key="2">
    <source>
        <dbReference type="ARBA" id="ARBA00004173"/>
    </source>
</evidence>
<proteinExistence type="inferred from homology"/>
<evidence type="ECO:0000256" key="7">
    <source>
        <dbReference type="ARBA" id="ARBA00023239"/>
    </source>
</evidence>
<organism evidence="13 14">
    <name type="scientific">Abrus precatorius</name>
    <name type="common">Indian licorice</name>
    <name type="synonym">Glycine abrus</name>
    <dbReference type="NCBI Taxonomy" id="3816"/>
    <lineage>
        <taxon>Eukaryota</taxon>
        <taxon>Viridiplantae</taxon>
        <taxon>Streptophyta</taxon>
        <taxon>Embryophyta</taxon>
        <taxon>Tracheophyta</taxon>
        <taxon>Spermatophyta</taxon>
        <taxon>Magnoliopsida</taxon>
        <taxon>eudicotyledons</taxon>
        <taxon>Gunneridae</taxon>
        <taxon>Pentapetalae</taxon>
        <taxon>rosids</taxon>
        <taxon>fabids</taxon>
        <taxon>Fabales</taxon>
        <taxon>Fabaceae</taxon>
        <taxon>Papilionoideae</taxon>
        <taxon>50 kb inversion clade</taxon>
        <taxon>NPAAA clade</taxon>
        <taxon>indigoferoid/millettioid clade</taxon>
        <taxon>Abreae</taxon>
        <taxon>Abrus</taxon>
    </lineage>
</organism>
<name>A0A8B8KF92_ABRPR</name>
<evidence type="ECO:0000256" key="10">
    <source>
        <dbReference type="PIRSR" id="PIRSR006278-1"/>
    </source>
</evidence>
<comment type="subcellular location">
    <subcellularLocation>
        <location evidence="2">Mitochondrion</location>
    </subcellularLocation>
</comment>
<evidence type="ECO:0000313" key="13">
    <source>
        <dbReference type="Proteomes" id="UP000694853"/>
    </source>
</evidence>
<dbReference type="InterPro" id="IPR005966">
    <property type="entry name" value="D-Cys_desShydrase"/>
</dbReference>
<dbReference type="GO" id="GO:0019148">
    <property type="term" value="F:D-cysteine desulfhydrase activity"/>
    <property type="evidence" value="ECO:0007669"/>
    <property type="project" value="UniProtKB-EC"/>
</dbReference>
<dbReference type="Proteomes" id="UP000694853">
    <property type="component" value="Unplaced"/>
</dbReference>
<dbReference type="InterPro" id="IPR027278">
    <property type="entry name" value="ACCD_DCysDesulf"/>
</dbReference>
<dbReference type="RefSeq" id="XP_027341878.1">
    <property type="nucleotide sequence ID" value="XM_027486077.1"/>
</dbReference>
<dbReference type="GeneID" id="113854827"/>
<dbReference type="PIRSF" id="PIRSF006278">
    <property type="entry name" value="ACCD_DCysDesulf"/>
    <property type="match status" value="1"/>
</dbReference>
<evidence type="ECO:0000256" key="8">
    <source>
        <dbReference type="ARBA" id="ARBA00050761"/>
    </source>
</evidence>
<dbReference type="GO" id="GO:0005739">
    <property type="term" value="C:mitochondrion"/>
    <property type="evidence" value="ECO:0007669"/>
    <property type="project" value="UniProtKB-SubCell"/>
</dbReference>
<evidence type="ECO:0000256" key="3">
    <source>
        <dbReference type="ARBA" id="ARBA00008639"/>
    </source>
</evidence>
<accession>A0A8B8KF92</accession>
<comment type="cofactor">
    <cofactor evidence="1">
        <name>pyridoxal 5'-phosphate</name>
        <dbReference type="ChEBI" id="CHEBI:597326"/>
    </cofactor>
</comment>
<keyword evidence="6" id="KW-0496">Mitochondrion</keyword>
<dbReference type="KEGG" id="aprc:113854827"/>
<feature type="active site" description="Nucleophile" evidence="10">
    <location>
        <position position="126"/>
    </location>
</feature>
<evidence type="ECO:0000256" key="9">
    <source>
        <dbReference type="ARBA" id="ARBA00066823"/>
    </source>
</evidence>
<dbReference type="Pfam" id="PF00291">
    <property type="entry name" value="PALP"/>
    <property type="match status" value="1"/>
</dbReference>
<protein>
    <recommendedName>
        <fullName evidence="9">D-cysteine desulfhydrase</fullName>
        <ecNumber evidence="9">4.4.1.15</ecNumber>
    </recommendedName>
</protein>